<dbReference type="Gene3D" id="3.30.460.10">
    <property type="entry name" value="Beta Polymerase, domain 2"/>
    <property type="match status" value="1"/>
</dbReference>
<dbReference type="KEGG" id="mox:DAMO_0954"/>
<feature type="domain" description="HEPN" evidence="1">
    <location>
        <begin position="104"/>
        <end position="214"/>
    </location>
</feature>
<dbReference type="STRING" id="671143.DAMO_0954"/>
<dbReference type="SUPFAM" id="SSF81593">
    <property type="entry name" value="Nucleotidyltransferase substrate binding subunit/domain"/>
    <property type="match status" value="1"/>
</dbReference>
<dbReference type="SUPFAM" id="SSF81301">
    <property type="entry name" value="Nucleotidyltransferase"/>
    <property type="match status" value="1"/>
</dbReference>
<dbReference type="HOGENOM" id="CLU_1208015_0_0_0"/>
<gene>
    <name evidence="2" type="ORF">DAMO_0954</name>
</gene>
<evidence type="ECO:0000259" key="1">
    <source>
        <dbReference type="PROSITE" id="PS50910"/>
    </source>
</evidence>
<protein>
    <recommendedName>
        <fullName evidence="1">HEPN domain-containing protein</fullName>
    </recommendedName>
</protein>
<dbReference type="PROSITE" id="PS50910">
    <property type="entry name" value="HEPN"/>
    <property type="match status" value="1"/>
</dbReference>
<dbReference type="InterPro" id="IPR007842">
    <property type="entry name" value="HEPN_dom"/>
</dbReference>
<dbReference type="Proteomes" id="UP000006898">
    <property type="component" value="Chromosome"/>
</dbReference>
<accession>D5MMC9</accession>
<dbReference type="EMBL" id="FP565575">
    <property type="protein sequence ID" value="CBE68015.1"/>
    <property type="molecule type" value="Genomic_DNA"/>
</dbReference>
<dbReference type="AlphaFoldDB" id="D5MMC9"/>
<evidence type="ECO:0000313" key="2">
    <source>
        <dbReference type="EMBL" id="CBE68015.1"/>
    </source>
</evidence>
<dbReference type="eggNOG" id="COG2250">
    <property type="taxonomic scope" value="Bacteria"/>
</dbReference>
<evidence type="ECO:0000313" key="3">
    <source>
        <dbReference type="Proteomes" id="UP000006898"/>
    </source>
</evidence>
<dbReference type="SMART" id="SM00748">
    <property type="entry name" value="HEPN"/>
    <property type="match status" value="1"/>
</dbReference>
<organism evidence="2 3">
    <name type="scientific">Methylomirabilis oxygeniifera</name>
    <dbReference type="NCBI Taxonomy" id="671143"/>
    <lineage>
        <taxon>Bacteria</taxon>
        <taxon>Candidatus Methylomirabilota</taxon>
        <taxon>Candidatus Methylomirabilia</taxon>
        <taxon>Candidatus Methylomirabilales</taxon>
        <taxon>Candidatus Methylomirabilaceae</taxon>
        <taxon>Candidatus Methylomirabilis</taxon>
    </lineage>
</organism>
<dbReference type="Pfam" id="PF05168">
    <property type="entry name" value="HEPN"/>
    <property type="match status" value="1"/>
</dbReference>
<sequence>MSDAIRKGFSPICITVFGSTAREGIGNDLDLLIVLDDSVKPLDKNIDRLLYGQLKDFYKRFAIDPFVTSLSAFREHYLKGSPFLGLILREGRLLYMKDAAKEWFRQSEDELKMADYLLRGGFYRGACLHAQQAIEKALKALLLSKGWELEKTHSAERLLVLAEEYRITIDVTEDDIVYIDSIYRGRYPAEAGLLPLGEPTIAEAQRAVGIAKGVMTSAATFVHVHDADA</sequence>
<dbReference type="Gene3D" id="1.20.120.330">
    <property type="entry name" value="Nucleotidyltransferases domain 2"/>
    <property type="match status" value="1"/>
</dbReference>
<dbReference type="InterPro" id="IPR043519">
    <property type="entry name" value="NT_sf"/>
</dbReference>
<reference evidence="2 3" key="1">
    <citation type="journal article" date="2010" name="Nature">
        <title>Nitrite-driven anaerobic methane oxidation by oxygenic bacteria.</title>
        <authorList>
            <person name="Ettwig K.F."/>
            <person name="Butler M.K."/>
            <person name="Le Paslier D."/>
            <person name="Pelletier E."/>
            <person name="Mangenot S."/>
            <person name="Kuypers M.M.M."/>
            <person name="Schreiber F."/>
            <person name="Dutilh B.E."/>
            <person name="Zedelius J."/>
            <person name="de Beer D."/>
            <person name="Gloerich J."/>
            <person name="Wessels H.J.C.T."/>
            <person name="van Allen T."/>
            <person name="Luesken F."/>
            <person name="Wu M."/>
            <person name="van de Pas-Schoonen K.T."/>
            <person name="Op den Camp H.J.M."/>
            <person name="Janssen-Megens E.M."/>
            <person name="Francoijs K-J."/>
            <person name="Stunnenberg H."/>
            <person name="Weissenbach J."/>
            <person name="Jetten M.S.M."/>
            <person name="Strous M."/>
        </authorList>
    </citation>
    <scope>NUCLEOTIDE SEQUENCE [LARGE SCALE GENOMIC DNA]</scope>
</reference>
<proteinExistence type="predicted"/>
<name>D5MMC9_METO1</name>